<feature type="region of interest" description="Disordered" evidence="1">
    <location>
        <begin position="262"/>
        <end position="289"/>
    </location>
</feature>
<dbReference type="Proteomes" id="UP001597058">
    <property type="component" value="Unassembled WGS sequence"/>
</dbReference>
<protein>
    <submittedName>
        <fullName evidence="2">Uncharacterized protein</fullName>
    </submittedName>
</protein>
<dbReference type="EMBL" id="JBHTMM010000028">
    <property type="protein sequence ID" value="MFD1308538.1"/>
    <property type="molecule type" value="Genomic_DNA"/>
</dbReference>
<organism evidence="2 3">
    <name type="scientific">Streptomyces kaempferi</name>
    <dbReference type="NCBI Taxonomy" id="333725"/>
    <lineage>
        <taxon>Bacteria</taxon>
        <taxon>Bacillati</taxon>
        <taxon>Actinomycetota</taxon>
        <taxon>Actinomycetes</taxon>
        <taxon>Kitasatosporales</taxon>
        <taxon>Streptomycetaceae</taxon>
        <taxon>Streptomyces</taxon>
    </lineage>
</organism>
<accession>A0ABW3XHL5</accession>
<proteinExistence type="predicted"/>
<feature type="compositionally biased region" description="Polar residues" evidence="1">
    <location>
        <begin position="149"/>
        <end position="166"/>
    </location>
</feature>
<evidence type="ECO:0000256" key="1">
    <source>
        <dbReference type="SAM" id="MobiDB-lite"/>
    </source>
</evidence>
<gene>
    <name evidence="2" type="ORF">ACFQ5X_22115</name>
</gene>
<sequence length="304" mass="31837">MKPYGDGTAGDEVSYTVLIRPELDGTALPELPGTLILGEVFALAAEGEARRGAPFWMVAGAGDGEVRYTPGAVGVRVGPEHRDGAPPHWMMWPEAEAWPGPDPLPRLLLPREADTGTAEFRLHGDSVTGTVRLWARRKAGWPRPRRYTATVTGSRAPSGRTPPSVTAPSLAPAGPAVPGAAPQVPADDRVELRSLAQSLVLERRYAEARPLLARSTALYAASASRPGAWGFSSEFRPALTRLLGTAPRGRTPLSGCGSCVRGPRCPGAPDPPGPARTAWRSPSGTCSSASRCSATAAVSSRRAG</sequence>
<reference evidence="3" key="1">
    <citation type="journal article" date="2019" name="Int. J. Syst. Evol. Microbiol.">
        <title>The Global Catalogue of Microorganisms (GCM) 10K type strain sequencing project: providing services to taxonomists for standard genome sequencing and annotation.</title>
        <authorList>
            <consortium name="The Broad Institute Genomics Platform"/>
            <consortium name="The Broad Institute Genome Sequencing Center for Infectious Disease"/>
            <person name="Wu L."/>
            <person name="Ma J."/>
        </authorList>
    </citation>
    <scope>NUCLEOTIDE SEQUENCE [LARGE SCALE GENOMIC DNA]</scope>
    <source>
        <strain evidence="3">CGMCC 4.7020</strain>
    </source>
</reference>
<feature type="compositionally biased region" description="Low complexity" evidence="1">
    <location>
        <begin position="167"/>
        <end position="183"/>
    </location>
</feature>
<feature type="compositionally biased region" description="Low complexity" evidence="1">
    <location>
        <begin position="275"/>
        <end position="289"/>
    </location>
</feature>
<dbReference type="RefSeq" id="WP_381235426.1">
    <property type="nucleotide sequence ID" value="NZ_JBHSKH010000023.1"/>
</dbReference>
<comment type="caution">
    <text evidence="2">The sequence shown here is derived from an EMBL/GenBank/DDBJ whole genome shotgun (WGS) entry which is preliminary data.</text>
</comment>
<evidence type="ECO:0000313" key="2">
    <source>
        <dbReference type="EMBL" id="MFD1308538.1"/>
    </source>
</evidence>
<name>A0ABW3XHL5_9ACTN</name>
<evidence type="ECO:0000313" key="3">
    <source>
        <dbReference type="Proteomes" id="UP001597058"/>
    </source>
</evidence>
<feature type="region of interest" description="Disordered" evidence="1">
    <location>
        <begin position="145"/>
        <end position="183"/>
    </location>
</feature>
<keyword evidence="3" id="KW-1185">Reference proteome</keyword>